<gene>
    <name evidence="1" type="ORF">AB4829_12430</name>
</gene>
<evidence type="ECO:0000313" key="2">
    <source>
        <dbReference type="Proteomes" id="UP001614264"/>
    </source>
</evidence>
<evidence type="ECO:0000313" key="1">
    <source>
        <dbReference type="EMBL" id="MFI7871396.1"/>
    </source>
</evidence>
<name>A0ABW8B8T3_9ACTN</name>
<reference evidence="1 2" key="1">
    <citation type="submission" date="2024-07" db="EMBL/GenBank/DDBJ databases">
        <title>Whole genome sequencing of Prodigiosin pigment-producing Streptomyces salinarius isolated from rhizosphere soil of Arachis hypogaea.</title>
        <authorList>
            <person name="Vidhya A."/>
            <person name="Ramya S."/>
        </authorList>
    </citation>
    <scope>NUCLEOTIDE SEQUENCE [LARGE SCALE GENOMIC DNA]</scope>
    <source>
        <strain evidence="1 2">VRMG2420</strain>
    </source>
</reference>
<organism evidence="1 2">
    <name type="scientific">Streptomyces salinarius</name>
    <dbReference type="NCBI Taxonomy" id="2762598"/>
    <lineage>
        <taxon>Bacteria</taxon>
        <taxon>Bacillati</taxon>
        <taxon>Actinomycetota</taxon>
        <taxon>Actinomycetes</taxon>
        <taxon>Kitasatosporales</taxon>
        <taxon>Streptomycetaceae</taxon>
        <taxon>Streptomyces</taxon>
    </lineage>
</organism>
<proteinExistence type="predicted"/>
<comment type="caution">
    <text evidence="1">The sequence shown here is derived from an EMBL/GenBank/DDBJ whole genome shotgun (WGS) entry which is preliminary data.</text>
</comment>
<protein>
    <submittedName>
        <fullName evidence="1">Uncharacterized protein</fullName>
    </submittedName>
</protein>
<accession>A0ABW8B8T3</accession>
<dbReference type="RefSeq" id="WP_399592296.1">
    <property type="nucleotide sequence ID" value="NZ_JBITPR010000035.1"/>
</dbReference>
<keyword evidence="2" id="KW-1185">Reference proteome</keyword>
<sequence>MFETIWWRCHIHANDRRAAERVVGRLAARLDRPLRTETYERYGRYPELAQLCLASPLGAVGPAAALHTVLRSAWLLASPWALGAPTADGEFDGVASASIGSRFAVPGVEWMEFHVNDLR</sequence>
<dbReference type="Proteomes" id="UP001614264">
    <property type="component" value="Unassembled WGS sequence"/>
</dbReference>
<dbReference type="EMBL" id="JBITPR010000035">
    <property type="protein sequence ID" value="MFI7871396.1"/>
    <property type="molecule type" value="Genomic_DNA"/>
</dbReference>